<sequence>MDSVIFESLPGEFTFITGGGTKTAIKLSRPWQPPLPLAPEKCPFCTKPQEEIFIPGIPAGWRLLPNIFTPHRRHRLVIPSTCWDAWKLQTLGGSAAIHNALEVARLATAEDQAEMAVCIHVGQSAGQNLGHAHWHIMEVRVRKPFTFGHFSPELLVRRSETLDIFAMGARAGECLIVPNGEPPIFSADTVAKLAVELEWIINRGNKKFRSTEGWPPEFLVSVRMSADGHFRYADYCPILAVWGAPEYVFAPLEGGPVTLTWPHEITAAYLRD</sequence>
<reference evidence="1 2" key="1">
    <citation type="journal article" date="2016" name="Nat. Commun.">
        <title>Thousands of microbial genomes shed light on interconnected biogeochemical processes in an aquifer system.</title>
        <authorList>
            <person name="Anantharaman K."/>
            <person name="Brown C.T."/>
            <person name="Hug L.A."/>
            <person name="Sharon I."/>
            <person name="Castelle C.J."/>
            <person name="Probst A.J."/>
            <person name="Thomas B.C."/>
            <person name="Singh A."/>
            <person name="Wilkins M.J."/>
            <person name="Karaoz U."/>
            <person name="Brodie E.L."/>
            <person name="Williams K.H."/>
            <person name="Hubbard S.S."/>
            <person name="Banfield J.F."/>
        </authorList>
    </citation>
    <scope>NUCLEOTIDE SEQUENCE [LARGE SCALE GENOMIC DNA]</scope>
</reference>
<name>A0A1G2F1I1_9BACT</name>
<dbReference type="STRING" id="1801725.A3J00_02330"/>
<evidence type="ECO:0008006" key="3">
    <source>
        <dbReference type="Google" id="ProtNLM"/>
    </source>
</evidence>
<dbReference type="SUPFAM" id="SSF54197">
    <property type="entry name" value="HIT-like"/>
    <property type="match status" value="1"/>
</dbReference>
<dbReference type="Proteomes" id="UP000178428">
    <property type="component" value="Unassembled WGS sequence"/>
</dbReference>
<evidence type="ECO:0000313" key="1">
    <source>
        <dbReference type="EMBL" id="OGZ31438.1"/>
    </source>
</evidence>
<gene>
    <name evidence="1" type="ORF">A3J00_02330</name>
</gene>
<proteinExistence type="predicted"/>
<comment type="caution">
    <text evidence="1">The sequence shown here is derived from an EMBL/GenBank/DDBJ whole genome shotgun (WGS) entry which is preliminary data.</text>
</comment>
<protein>
    <recommendedName>
        <fullName evidence="3">Galactose-1-phosphate uridyl transferase N-terminal domain-containing protein</fullName>
    </recommendedName>
</protein>
<dbReference type="InterPro" id="IPR036265">
    <property type="entry name" value="HIT-like_sf"/>
</dbReference>
<evidence type="ECO:0000313" key="2">
    <source>
        <dbReference type="Proteomes" id="UP000178428"/>
    </source>
</evidence>
<organism evidence="1 2">
    <name type="scientific">Candidatus Niyogibacteria bacterium RIFCSPLOWO2_02_FULL_45_13</name>
    <dbReference type="NCBI Taxonomy" id="1801725"/>
    <lineage>
        <taxon>Bacteria</taxon>
        <taxon>Candidatus Niyogiibacteriota</taxon>
    </lineage>
</organism>
<dbReference type="AlphaFoldDB" id="A0A1G2F1I1"/>
<accession>A0A1G2F1I1</accession>
<dbReference type="EMBL" id="MHMR01000005">
    <property type="protein sequence ID" value="OGZ31438.1"/>
    <property type="molecule type" value="Genomic_DNA"/>
</dbReference>
<dbReference type="Gene3D" id="3.30.428.10">
    <property type="entry name" value="HIT-like"/>
    <property type="match status" value="1"/>
</dbReference>